<gene>
    <name evidence="2" type="ORF">T551_02452</name>
</gene>
<dbReference type="SUPFAM" id="SSF57850">
    <property type="entry name" value="RING/U-box"/>
    <property type="match status" value="1"/>
</dbReference>
<accession>A0A0W4ZJQ1</accession>
<sequence>MGNDGGSIPKRDDLIKDLKKQDEADAGQAAQFLAWLYCSFSKLPLSEPIVSCGLGKLYNKDVLLEYLLSSKEKSSKEKGYQEKGTLATVSSLEYGISHITTLKDVRELKLKANPAYQPYIALNSKLIHTENLPSRWVCPVTKREMNGHAKFVYLIRCGHVFDDQALVNIKSNECLECGTAFIEDDIIPLNPKQDDLPRLRARLAALKAAGLTHTLASMKSSKKRKRACSGDDVCQTISSKTSVKTVSKASAYSS</sequence>
<dbReference type="GO" id="GO:0005634">
    <property type="term" value="C:nucleus"/>
    <property type="evidence" value="ECO:0007669"/>
    <property type="project" value="EnsemblFungi"/>
</dbReference>
<organism evidence="2 3">
    <name type="scientific">Pneumocystis jirovecii (strain RU7)</name>
    <name type="common">Human pneumocystis pneumonia agent</name>
    <dbReference type="NCBI Taxonomy" id="1408657"/>
    <lineage>
        <taxon>Eukaryota</taxon>
        <taxon>Fungi</taxon>
        <taxon>Dikarya</taxon>
        <taxon>Ascomycota</taxon>
        <taxon>Taphrinomycotina</taxon>
        <taxon>Pneumocystomycetes</taxon>
        <taxon>Pneumocystaceae</taxon>
        <taxon>Pneumocystis</taxon>
    </lineage>
</organism>
<comment type="caution">
    <text evidence="2">The sequence shown here is derived from an EMBL/GenBank/DDBJ whole genome shotgun (WGS) entry which is preliminary data.</text>
</comment>
<evidence type="ECO:0000313" key="2">
    <source>
        <dbReference type="EMBL" id="KTW28602.1"/>
    </source>
</evidence>
<dbReference type="PANTHER" id="PTHR12775:SF0">
    <property type="entry name" value="REPLICATION TERMINATION FACTOR 2"/>
    <property type="match status" value="1"/>
</dbReference>
<evidence type="ECO:0000313" key="3">
    <source>
        <dbReference type="Proteomes" id="UP000053447"/>
    </source>
</evidence>
<dbReference type="EMBL" id="LFWA01000011">
    <property type="protein sequence ID" value="KTW28602.1"/>
    <property type="molecule type" value="Genomic_DNA"/>
</dbReference>
<proteinExistence type="inferred from homology"/>
<dbReference type="CDD" id="cd16653">
    <property type="entry name" value="RING-like_Rtf2"/>
    <property type="match status" value="1"/>
</dbReference>
<dbReference type="STRING" id="1408657.A0A0W4ZJQ1"/>
<name>A0A0W4ZJQ1_PNEJ7</name>
<dbReference type="Pfam" id="PF04641">
    <property type="entry name" value="Rtf2"/>
    <property type="match status" value="1"/>
</dbReference>
<dbReference type="VEuPathDB" id="FungiDB:T551_02452"/>
<dbReference type="eggNOG" id="KOG3113">
    <property type="taxonomic scope" value="Eukaryota"/>
</dbReference>
<keyword evidence="3" id="KW-1185">Reference proteome</keyword>
<protein>
    <submittedName>
        <fullName evidence="2">Uncharacterized protein</fullName>
    </submittedName>
</protein>
<dbReference type="GeneID" id="28940970"/>
<dbReference type="AlphaFoldDB" id="A0A0W4ZJQ1"/>
<dbReference type="RefSeq" id="XP_018228937.1">
    <property type="nucleotide sequence ID" value="XM_018374715.1"/>
</dbReference>
<evidence type="ECO:0000256" key="1">
    <source>
        <dbReference type="ARBA" id="ARBA00009885"/>
    </source>
</evidence>
<dbReference type="InterPro" id="IPR006735">
    <property type="entry name" value="Rtf2"/>
</dbReference>
<dbReference type="InterPro" id="IPR027799">
    <property type="entry name" value="Rtf2_RING-finger"/>
</dbReference>
<reference evidence="3" key="1">
    <citation type="journal article" date="2016" name="Nat. Commun.">
        <title>Genome analysis of three Pneumocystis species reveals adaptation mechanisms to life exclusively in mammalian hosts.</title>
        <authorList>
            <person name="Ma L."/>
            <person name="Chen Z."/>
            <person name="Huang D.W."/>
            <person name="Kutty G."/>
            <person name="Ishihara M."/>
            <person name="Wang H."/>
            <person name="Abouelleil A."/>
            <person name="Bishop L."/>
            <person name="Davey E."/>
            <person name="Deng R."/>
            <person name="Deng X."/>
            <person name="Fan L."/>
            <person name="Fantoni G."/>
            <person name="Fitzgerald M."/>
            <person name="Gogineni E."/>
            <person name="Goldberg J.M."/>
            <person name="Handley G."/>
            <person name="Hu X."/>
            <person name="Huber C."/>
            <person name="Jiao X."/>
            <person name="Jones K."/>
            <person name="Levin J.Z."/>
            <person name="Liu Y."/>
            <person name="Macdonald P."/>
            <person name="Melnikov A."/>
            <person name="Raley C."/>
            <person name="Sassi M."/>
            <person name="Sherman B.T."/>
            <person name="Song X."/>
            <person name="Sykes S."/>
            <person name="Tran B."/>
            <person name="Walsh L."/>
            <person name="Xia Y."/>
            <person name="Yang J."/>
            <person name="Young S."/>
            <person name="Zeng Q."/>
            <person name="Zheng X."/>
            <person name="Stephens R."/>
            <person name="Nusbaum C."/>
            <person name="Birren B.W."/>
            <person name="Azadi P."/>
            <person name="Lempicki R.A."/>
            <person name="Cuomo C.A."/>
            <person name="Kovacs J.A."/>
        </authorList>
    </citation>
    <scope>NUCLEOTIDE SEQUENCE [LARGE SCALE GENOMIC DNA]</scope>
    <source>
        <strain evidence="3">RU7</strain>
    </source>
</reference>
<dbReference type="GO" id="GO:0006274">
    <property type="term" value="P:DNA replication termination"/>
    <property type="evidence" value="ECO:0007669"/>
    <property type="project" value="TreeGrafter"/>
</dbReference>
<dbReference type="OrthoDB" id="247013at2759"/>
<dbReference type="PANTHER" id="PTHR12775">
    <property type="entry name" value="PROTEIN C20ORF43 HOMOLOG"/>
    <property type="match status" value="1"/>
</dbReference>
<dbReference type="Proteomes" id="UP000053447">
    <property type="component" value="Unassembled WGS sequence"/>
</dbReference>
<comment type="similarity">
    <text evidence="1">Belongs to the rtf2 family.</text>
</comment>